<dbReference type="EMBL" id="BNJQ01000034">
    <property type="protein sequence ID" value="GHP11473.1"/>
    <property type="molecule type" value="Genomic_DNA"/>
</dbReference>
<protein>
    <submittedName>
        <fullName evidence="2">Uncharacterized protein</fullName>
    </submittedName>
</protein>
<feature type="region of interest" description="Disordered" evidence="1">
    <location>
        <begin position="49"/>
        <end position="85"/>
    </location>
</feature>
<dbReference type="Proteomes" id="UP000660262">
    <property type="component" value="Unassembled WGS sequence"/>
</dbReference>
<evidence type="ECO:0000313" key="3">
    <source>
        <dbReference type="Proteomes" id="UP000660262"/>
    </source>
</evidence>
<name>A0A830HXL4_9CHLO</name>
<evidence type="ECO:0000313" key="2">
    <source>
        <dbReference type="EMBL" id="GHP11473.1"/>
    </source>
</evidence>
<feature type="compositionally biased region" description="Basic and acidic residues" evidence="1">
    <location>
        <begin position="277"/>
        <end position="292"/>
    </location>
</feature>
<feature type="region of interest" description="Disordered" evidence="1">
    <location>
        <begin position="354"/>
        <end position="376"/>
    </location>
</feature>
<gene>
    <name evidence="2" type="ORF">PPROV_001020100</name>
</gene>
<comment type="caution">
    <text evidence="2">The sequence shown here is derived from an EMBL/GenBank/DDBJ whole genome shotgun (WGS) entry which is preliminary data.</text>
</comment>
<feature type="region of interest" description="Disordered" evidence="1">
    <location>
        <begin position="277"/>
        <end position="327"/>
    </location>
</feature>
<accession>A0A830HXL4</accession>
<feature type="compositionally biased region" description="Polar residues" evidence="1">
    <location>
        <begin position="317"/>
        <end position="327"/>
    </location>
</feature>
<proteinExistence type="predicted"/>
<organism evidence="2 3">
    <name type="scientific">Pycnococcus provasolii</name>
    <dbReference type="NCBI Taxonomy" id="41880"/>
    <lineage>
        <taxon>Eukaryota</taxon>
        <taxon>Viridiplantae</taxon>
        <taxon>Chlorophyta</taxon>
        <taxon>Pseudoscourfieldiophyceae</taxon>
        <taxon>Pseudoscourfieldiales</taxon>
        <taxon>Pycnococcaceae</taxon>
        <taxon>Pycnococcus</taxon>
    </lineage>
</organism>
<sequence>MAAAPHTLFVGNHPGDSGAHIPASAAGISALPSTYRLDTAAAASASASSAPSAWNQSGGAGSPQAQTARRQWDNGGHPTHGHFSLMDVTGTSAAARFEEDKHGHVHDLRQRAGTSYSVRAAHERRATPRENTHLRLTPVEGEARLGTGDTSAALPRVQTSESPRSRLQTAERVLRPSTGPDERKAVVRVTKPRGVPVNVTDMLVNLGDDIIGLDASGRAAAGSPELASQSSSFTFLGVNTTAVTDHVADQFAPTKTRVAIKLDASRKCLQQLEYAEERERRRERAKYGEKYKSPYATKTGDDASAVSADATARSSSQVTSRASTTQQRTYKVVRTPLPNFAKDYVSPYARENFKQSRRGVNQPPPPRTAGPTVSSEYRHDVADANMQATMMHTPPKTAMPRGGTASTTTKMAGTATMVLPRTPGGMRTNEGNLHPAWKPTFASGSMPRTMVLPTVFDERAVAAIKGGGGGVRASATIKELSRSPVRSRGRLRGSSTTGVGRGMVAGYKYTQRREAHSFIEVRSPFAKETEGVQSRAYSELARFARRKQEDERLPLPPVFVVVRP</sequence>
<keyword evidence="3" id="KW-1185">Reference proteome</keyword>
<dbReference type="AlphaFoldDB" id="A0A830HXL4"/>
<evidence type="ECO:0000256" key="1">
    <source>
        <dbReference type="SAM" id="MobiDB-lite"/>
    </source>
</evidence>
<feature type="compositionally biased region" description="Low complexity" evidence="1">
    <location>
        <begin position="302"/>
        <end position="316"/>
    </location>
</feature>
<reference evidence="2" key="1">
    <citation type="submission" date="2020-10" db="EMBL/GenBank/DDBJ databases">
        <title>Unveiling of a novel bifunctional photoreceptor, Dualchrome1, isolated from a cosmopolitan green alga.</title>
        <authorList>
            <person name="Suzuki S."/>
            <person name="Kawachi M."/>
        </authorList>
    </citation>
    <scope>NUCLEOTIDE SEQUENCE</scope>
    <source>
        <strain evidence="2">NIES 2893</strain>
    </source>
</reference>